<evidence type="ECO:0000256" key="1">
    <source>
        <dbReference type="ARBA" id="ARBA00007265"/>
    </source>
</evidence>
<comment type="similarity">
    <text evidence="1 5">Belongs to the tRNA nucleotidyltransferase/poly(A) polymerase family.</text>
</comment>
<evidence type="ECO:0000256" key="6">
    <source>
        <dbReference type="SAM" id="MobiDB-lite"/>
    </source>
</evidence>
<dbReference type="FunFam" id="1.10.260.100:FF:000001">
    <property type="entry name" value="Ubiquilin 1"/>
    <property type="match status" value="1"/>
</dbReference>
<dbReference type="InterPro" id="IPR002646">
    <property type="entry name" value="PolA_pol_head_dom"/>
</dbReference>
<feature type="region of interest" description="Disordered" evidence="6">
    <location>
        <begin position="530"/>
        <end position="641"/>
    </location>
</feature>
<sequence>MAAISVKRDSFFSRFKTPVSSQYLYHKLVEAGSKPRIRREKESAFELGEINISKWQKMDSRSLGITGKVPSPLYALIKILRSRGFEAYLVGGCVRDLLLNRTPKDYDVITTADLDQIKKQFHRCAIVGRRFPICLVHMKGSVFEVSSFKTLAKHSENKEKYLISKTPRGCDKSDLNLWKNSMHRDFTVNSLFFDPILHKIYDYNNGMRDLLELKLRTLVPAHESFTEDCARILRGIRIAARLGLSFSKDIESAIHRHASSMLTLSTHRIMMEMNYMLSFGAAESSLRILHRFHILEILLPFQAAYISRQTAGSGQCTMMLMKLFSHMDKFVSCDQPSTCCLWIGLLAFHQALMNKPQHPFVILTFGSVLYHQSWEDGLKFARKSGQPLVSFDPETSDPYKFISDDEVAKKVRELAMRVIDSLDILVDTDILHNTMSRFPGSPCSGLVFISRNSAHGTAQLFHVLSHKVETYNKGRNSFEMNHQLLGKGDASETRFALGKIIINTMGCGIDNHSAPPEIIHAMPSDSWLQKLKAKSSSSKRQNTDTEKTIEVLSTSLCPRMEGPTMEKPEEISASQSPPQKLSKSKKQNAPTEKTIEVLGTSSCPKIEVPTMEEPEDISSSQSPPHKLSNSKKQNAPTEKPIKDIAAKDQAIKKPEEICVSKSPIQELIATMETIIENEDISSHLEGQNPKEKVNVVAEVQLDQSTAKEESVDSKCKRKQVLPLSSFFNLKMCLCKVLGGKELSCYFCTSLTGMEAEHTVHLVRGFMPATSTPADGAPTRTNTTPPVAGEVGSVEAGTRGGMGLDGSPFPGLGLSGLGGNGGLFGAGLPELEQMQQQLTQNPNMMREIMDLPFVQNLLNNPDTMRNMMMNNPQMREIIDRNPELGHMLNDPAIIRQTMEAARNPELMREMMRNTDRAMSNIESSPEGFNMLRRMYENVQEPFLNAATMGGGGNTTNNLDSNPFASLLGGQGGPPRDQVANPTTTGADPATGSPAPNTNPLPNPWAAGGGRANQTNAAATNPGETGRSPPVGGLGGLGVPGLEGLFGGTTPDPSSMSQLMQNPAISQMMQGLLSNPESMNRVLGLNPQMRSMLDSNPQLREMMQNPDFIRQLTSPETMQQMMTLQQSLFSGIGQQQTPRDAGQTGGTGTPNNLNLDMLMNMFGGLGTGGFTAPNNSSVPPEELYATQLAQLQEMGFFDVRENLQALTATRGNVHAAVERLLGNLGQ</sequence>
<dbReference type="Pfam" id="PF12627">
    <property type="entry name" value="PolyA_pol_RNAbd"/>
    <property type="match status" value="1"/>
</dbReference>
<dbReference type="InterPro" id="IPR043519">
    <property type="entry name" value="NT_sf"/>
</dbReference>
<feature type="region of interest" description="Disordered" evidence="6">
    <location>
        <begin position="945"/>
        <end position="1034"/>
    </location>
</feature>
<comment type="caution">
    <text evidence="8">The sequence shown here is derived from an EMBL/GenBank/DDBJ whole genome shotgun (WGS) entry which is preliminary data.</text>
</comment>
<dbReference type="InterPro" id="IPR015940">
    <property type="entry name" value="UBA"/>
</dbReference>
<dbReference type="PROSITE" id="PS50030">
    <property type="entry name" value="UBA"/>
    <property type="match status" value="1"/>
</dbReference>
<dbReference type="Gene3D" id="1.10.8.10">
    <property type="entry name" value="DNA helicase RuvA subunit, C-terminal domain"/>
    <property type="match status" value="1"/>
</dbReference>
<name>A0AAP0DEI1_9ASTR</name>
<accession>A0AAP0DEI1</accession>
<dbReference type="InterPro" id="IPR052191">
    <property type="entry name" value="tRNA_ntf/polyA_polymerase_I"/>
</dbReference>
<feature type="compositionally biased region" description="Polar residues" evidence="6">
    <location>
        <begin position="1010"/>
        <end position="1021"/>
    </location>
</feature>
<protein>
    <recommendedName>
        <fullName evidence="4">Ubiquilin</fullName>
    </recommendedName>
</protein>
<proteinExistence type="inferred from homology"/>
<dbReference type="PANTHER" id="PTHR43051">
    <property type="entry name" value="POLYNUCLEOTIDE ADENYLYLTRANSFERASE FAMILY PROTEIN"/>
    <property type="match status" value="1"/>
</dbReference>
<keyword evidence="2 5" id="KW-0808">Transferase</keyword>
<evidence type="ECO:0000256" key="2">
    <source>
        <dbReference type="ARBA" id="ARBA00022679"/>
    </source>
</evidence>
<feature type="compositionally biased region" description="Polar residues" evidence="6">
    <location>
        <begin position="770"/>
        <end position="784"/>
    </location>
</feature>
<reference evidence="8 9" key="1">
    <citation type="submission" date="2024-04" db="EMBL/GenBank/DDBJ databases">
        <title>The reference genome of an endangered Asteraceae, Deinandra increscens subsp. villosa, native to the Central Coast of California.</title>
        <authorList>
            <person name="Guilliams M."/>
            <person name="Hasenstab-Lehman K."/>
            <person name="Meyer R."/>
            <person name="Mcevoy S."/>
        </authorList>
    </citation>
    <scope>NUCLEOTIDE SEQUENCE [LARGE SCALE GENOMIC DNA]</scope>
    <source>
        <tissue evidence="8">Leaf</tissue>
    </source>
</reference>
<dbReference type="Gene3D" id="3.30.460.10">
    <property type="entry name" value="Beta Polymerase, domain 2"/>
    <property type="match status" value="1"/>
</dbReference>
<dbReference type="Pfam" id="PF00627">
    <property type="entry name" value="UBA"/>
    <property type="match status" value="1"/>
</dbReference>
<dbReference type="InterPro" id="IPR032828">
    <property type="entry name" value="PolyA_RNA-bd"/>
</dbReference>
<dbReference type="InterPro" id="IPR006636">
    <property type="entry name" value="STI1_HS-bd"/>
</dbReference>
<dbReference type="Pfam" id="PF01743">
    <property type="entry name" value="PolyA_pol"/>
    <property type="match status" value="1"/>
</dbReference>
<dbReference type="GO" id="GO:0001680">
    <property type="term" value="P:tRNA 3'-terminal CCA addition"/>
    <property type="evidence" value="ECO:0007669"/>
    <property type="project" value="UniProtKB-ARBA"/>
</dbReference>
<dbReference type="AlphaFoldDB" id="A0AAP0DEI1"/>
<dbReference type="Gene3D" id="1.10.260.100">
    <property type="match status" value="1"/>
</dbReference>
<dbReference type="GO" id="GO:0003723">
    <property type="term" value="F:RNA binding"/>
    <property type="evidence" value="ECO:0007669"/>
    <property type="project" value="UniProtKB-KW"/>
</dbReference>
<dbReference type="CDD" id="cd14399">
    <property type="entry name" value="UBA_PLICs"/>
    <property type="match status" value="1"/>
</dbReference>
<feature type="domain" description="UBA" evidence="7">
    <location>
        <begin position="1177"/>
        <end position="1221"/>
    </location>
</feature>
<dbReference type="GO" id="GO:0016779">
    <property type="term" value="F:nucleotidyltransferase activity"/>
    <property type="evidence" value="ECO:0007669"/>
    <property type="project" value="InterPro"/>
</dbReference>
<gene>
    <name evidence="8" type="ORF">SSX86_010047</name>
</gene>
<evidence type="ECO:0000313" key="8">
    <source>
        <dbReference type="EMBL" id="KAK9071478.1"/>
    </source>
</evidence>
<feature type="region of interest" description="Disordered" evidence="6">
    <location>
        <begin position="770"/>
        <end position="795"/>
    </location>
</feature>
<dbReference type="EMBL" id="JBCNJP010000011">
    <property type="protein sequence ID" value="KAK9071478.1"/>
    <property type="molecule type" value="Genomic_DNA"/>
</dbReference>
<dbReference type="GO" id="GO:0000166">
    <property type="term" value="F:nucleotide binding"/>
    <property type="evidence" value="ECO:0007669"/>
    <property type="project" value="UniProtKB-KW"/>
</dbReference>
<keyword evidence="3" id="KW-0547">Nucleotide-binding</keyword>
<evidence type="ECO:0000256" key="5">
    <source>
        <dbReference type="RuleBase" id="RU003953"/>
    </source>
</evidence>
<dbReference type="CDD" id="cd05398">
    <property type="entry name" value="NT_ClassII-CCAase"/>
    <property type="match status" value="1"/>
</dbReference>
<dbReference type="SUPFAM" id="SSF81891">
    <property type="entry name" value="Poly A polymerase C-terminal region-like"/>
    <property type="match status" value="1"/>
</dbReference>
<evidence type="ECO:0000259" key="7">
    <source>
        <dbReference type="PROSITE" id="PS50030"/>
    </source>
</evidence>
<dbReference type="SMART" id="SM00165">
    <property type="entry name" value="UBA"/>
    <property type="match status" value="1"/>
</dbReference>
<dbReference type="PANTHER" id="PTHR43051:SF1">
    <property type="entry name" value="POLYNUCLEOTIDE ADENYLYLTRANSFERASE FAMILY PROTEIN"/>
    <property type="match status" value="1"/>
</dbReference>
<dbReference type="Proteomes" id="UP001408789">
    <property type="component" value="Unassembled WGS sequence"/>
</dbReference>
<dbReference type="SUPFAM" id="SSF46934">
    <property type="entry name" value="UBA-like"/>
    <property type="match status" value="1"/>
</dbReference>
<evidence type="ECO:0000313" key="9">
    <source>
        <dbReference type="Proteomes" id="UP001408789"/>
    </source>
</evidence>
<evidence type="ECO:0000256" key="4">
    <source>
        <dbReference type="ARBA" id="ARBA00071717"/>
    </source>
</evidence>
<dbReference type="SUPFAM" id="SSF81301">
    <property type="entry name" value="Nucleotidyltransferase"/>
    <property type="match status" value="1"/>
</dbReference>
<evidence type="ECO:0000256" key="3">
    <source>
        <dbReference type="ARBA" id="ARBA00022741"/>
    </source>
</evidence>
<dbReference type="SMART" id="SM00727">
    <property type="entry name" value="STI1"/>
    <property type="match status" value="4"/>
</dbReference>
<keyword evidence="5" id="KW-0694">RNA-binding</keyword>
<keyword evidence="9" id="KW-1185">Reference proteome</keyword>
<dbReference type="Gene3D" id="1.10.3090.10">
    <property type="entry name" value="cca-adding enzyme, domain 2"/>
    <property type="match status" value="1"/>
</dbReference>
<dbReference type="FunFam" id="1.10.8.10:FF:000079">
    <property type="entry name" value="Ubiquitin family protein"/>
    <property type="match status" value="1"/>
</dbReference>
<dbReference type="InterPro" id="IPR009060">
    <property type="entry name" value="UBA-like_sf"/>
</dbReference>
<organism evidence="8 9">
    <name type="scientific">Deinandra increscens subsp. villosa</name>
    <dbReference type="NCBI Taxonomy" id="3103831"/>
    <lineage>
        <taxon>Eukaryota</taxon>
        <taxon>Viridiplantae</taxon>
        <taxon>Streptophyta</taxon>
        <taxon>Embryophyta</taxon>
        <taxon>Tracheophyta</taxon>
        <taxon>Spermatophyta</taxon>
        <taxon>Magnoliopsida</taxon>
        <taxon>eudicotyledons</taxon>
        <taxon>Gunneridae</taxon>
        <taxon>Pentapetalae</taxon>
        <taxon>asterids</taxon>
        <taxon>campanulids</taxon>
        <taxon>Asterales</taxon>
        <taxon>Asteraceae</taxon>
        <taxon>Asteroideae</taxon>
        <taxon>Heliantheae alliance</taxon>
        <taxon>Madieae</taxon>
        <taxon>Madiinae</taxon>
        <taxon>Deinandra</taxon>
    </lineage>
</organism>
<dbReference type="Pfam" id="PF23195">
    <property type="entry name" value="UBQLN1"/>
    <property type="match status" value="2"/>
</dbReference>